<dbReference type="InterPro" id="IPR001251">
    <property type="entry name" value="CRAL-TRIO_dom"/>
</dbReference>
<evidence type="ECO:0000313" key="3">
    <source>
        <dbReference type="EMBL" id="KAK0172153.1"/>
    </source>
</evidence>
<dbReference type="SUPFAM" id="SSF52087">
    <property type="entry name" value="CRAL/TRIO domain"/>
    <property type="match status" value="1"/>
</dbReference>
<dbReference type="InterPro" id="IPR036865">
    <property type="entry name" value="CRAL-TRIO_dom_sf"/>
</dbReference>
<keyword evidence="4" id="KW-1185">Reference proteome</keyword>
<feature type="compositionally biased region" description="Basic and acidic residues" evidence="1">
    <location>
        <begin position="307"/>
        <end position="327"/>
    </location>
</feature>
<dbReference type="InterPro" id="IPR036273">
    <property type="entry name" value="CRAL/TRIO_N_dom_sf"/>
</dbReference>
<organism evidence="3 4">
    <name type="scientific">Microctonus aethiopoides</name>
    <dbReference type="NCBI Taxonomy" id="144406"/>
    <lineage>
        <taxon>Eukaryota</taxon>
        <taxon>Metazoa</taxon>
        <taxon>Ecdysozoa</taxon>
        <taxon>Arthropoda</taxon>
        <taxon>Hexapoda</taxon>
        <taxon>Insecta</taxon>
        <taxon>Pterygota</taxon>
        <taxon>Neoptera</taxon>
        <taxon>Endopterygota</taxon>
        <taxon>Hymenoptera</taxon>
        <taxon>Apocrita</taxon>
        <taxon>Ichneumonoidea</taxon>
        <taxon>Braconidae</taxon>
        <taxon>Euphorinae</taxon>
        <taxon>Microctonus</taxon>
    </lineage>
</organism>
<reference evidence="3" key="1">
    <citation type="journal article" date="2023" name="bioRxiv">
        <title>Scaffold-level genome assemblies of two parasitoid biocontrol wasps reveal the parthenogenesis mechanism and an associated novel virus.</title>
        <authorList>
            <person name="Inwood S."/>
            <person name="Skelly J."/>
            <person name="Guhlin J."/>
            <person name="Harrop T."/>
            <person name="Goldson S."/>
            <person name="Dearden P."/>
        </authorList>
    </citation>
    <scope>NUCLEOTIDE SEQUENCE</scope>
    <source>
        <strain evidence="3">Irish</strain>
        <tissue evidence="3">Whole body</tissue>
    </source>
</reference>
<dbReference type="Pfam" id="PF00650">
    <property type="entry name" value="CRAL_TRIO"/>
    <property type="match status" value="1"/>
</dbReference>
<dbReference type="GO" id="GO:1902936">
    <property type="term" value="F:phosphatidylinositol bisphosphate binding"/>
    <property type="evidence" value="ECO:0007669"/>
    <property type="project" value="TreeGrafter"/>
</dbReference>
<feature type="domain" description="CRAL-TRIO" evidence="2">
    <location>
        <begin position="101"/>
        <end position="266"/>
    </location>
</feature>
<dbReference type="PANTHER" id="PTHR10174">
    <property type="entry name" value="ALPHA-TOCOPHEROL TRANSFER PROTEIN-RELATED"/>
    <property type="match status" value="1"/>
</dbReference>
<evidence type="ECO:0000256" key="1">
    <source>
        <dbReference type="SAM" id="MobiDB-lite"/>
    </source>
</evidence>
<dbReference type="SMART" id="SM00516">
    <property type="entry name" value="SEC14"/>
    <property type="match status" value="1"/>
</dbReference>
<dbReference type="PROSITE" id="PS50191">
    <property type="entry name" value="CRAL_TRIO"/>
    <property type="match status" value="1"/>
</dbReference>
<gene>
    <name evidence="3" type="ORF">PV328_005503</name>
</gene>
<feature type="compositionally biased region" description="Polar residues" evidence="1">
    <location>
        <begin position="296"/>
        <end position="305"/>
    </location>
</feature>
<dbReference type="SUPFAM" id="SSF46938">
    <property type="entry name" value="CRAL/TRIO N-terminal domain"/>
    <property type="match status" value="1"/>
</dbReference>
<dbReference type="AlphaFoldDB" id="A0AA39FME5"/>
<dbReference type="Gene3D" id="3.40.525.10">
    <property type="entry name" value="CRAL-TRIO lipid binding domain"/>
    <property type="match status" value="1"/>
</dbReference>
<dbReference type="Proteomes" id="UP001168990">
    <property type="component" value="Unassembled WGS sequence"/>
</dbReference>
<name>A0AA39FME5_9HYME</name>
<feature type="region of interest" description="Disordered" evidence="1">
    <location>
        <begin position="288"/>
        <end position="327"/>
    </location>
</feature>
<dbReference type="CDD" id="cd00170">
    <property type="entry name" value="SEC14"/>
    <property type="match status" value="1"/>
</dbReference>
<protein>
    <recommendedName>
        <fullName evidence="2">CRAL-TRIO domain-containing protein</fullName>
    </recommendedName>
</protein>
<feature type="compositionally biased region" description="Polar residues" evidence="1">
    <location>
        <begin position="440"/>
        <end position="455"/>
    </location>
</feature>
<dbReference type="GO" id="GO:0016020">
    <property type="term" value="C:membrane"/>
    <property type="evidence" value="ECO:0007669"/>
    <property type="project" value="TreeGrafter"/>
</dbReference>
<comment type="caution">
    <text evidence="3">The sequence shown here is derived from an EMBL/GenBank/DDBJ whole genome shotgun (WGS) entry which is preliminary data.</text>
</comment>
<dbReference type="PRINTS" id="PR00180">
    <property type="entry name" value="CRETINALDHBP"/>
</dbReference>
<evidence type="ECO:0000313" key="4">
    <source>
        <dbReference type="Proteomes" id="UP001168990"/>
    </source>
</evidence>
<dbReference type="PANTHER" id="PTHR10174:SF231">
    <property type="entry name" value="CLAVESIN-2-LIKE PROTEIN"/>
    <property type="match status" value="1"/>
</dbReference>
<feature type="region of interest" description="Disordered" evidence="1">
    <location>
        <begin position="429"/>
        <end position="464"/>
    </location>
</feature>
<sequence>MSEYCEYMFNPTHGYTSPALALSIYEAEGKLEMKDKKLAIKTVRAILRGMPSVDLKHCTDEYITRFLLARKYRCEQTAALIAAYQAQILHRQDIFGNLTARDPALQRALRAGIPGVLPARDRKGRCVLVILASQWDPIAVPGLSVQRALFLVLETLIQDPRNQQCGFVAVVDWSGFSLRQGSALGAAAVRNLIAALRGRFPARFKAIHFLSPPLYVQATLALVKPFLDDKTRHKIYLHGNNLSTLHEHLPTDILPAELGGTGPAFNPGLWAEPVIHSAMKEAENAALEQNKDTVEKASSTNNLQVTKGERKDVINHENNENNRNDTELTHRDNDVWKMVDDDKNKELQMHMKKTEIPLIHSTEKKGKNTIDNVNMKNINNCSSGIYKNKITTKNIVKGNANSVYDNDNLSKVKIYRDNLKVDEQLRRTSDPDDIEYPDVTSETNSNEFEMISSQPDSEDSRDNSLDNLKIEKITIKSGKVKLPEEATLIT</sequence>
<evidence type="ECO:0000259" key="2">
    <source>
        <dbReference type="PROSITE" id="PS50191"/>
    </source>
</evidence>
<accession>A0AA39FME5</accession>
<dbReference type="EMBL" id="JAQQBS010000002">
    <property type="protein sequence ID" value="KAK0172153.1"/>
    <property type="molecule type" value="Genomic_DNA"/>
</dbReference>
<reference evidence="3" key="2">
    <citation type="submission" date="2023-03" db="EMBL/GenBank/DDBJ databases">
        <authorList>
            <person name="Inwood S.N."/>
            <person name="Skelly J.G."/>
            <person name="Guhlin J."/>
            <person name="Harrop T.W.R."/>
            <person name="Goldson S.G."/>
            <person name="Dearden P.K."/>
        </authorList>
    </citation>
    <scope>NUCLEOTIDE SEQUENCE</scope>
    <source>
        <strain evidence="3">Irish</strain>
        <tissue evidence="3">Whole body</tissue>
    </source>
</reference>
<proteinExistence type="predicted"/>